<evidence type="ECO:0000313" key="1">
    <source>
        <dbReference type="EMBL" id="QCO57287.1"/>
    </source>
</evidence>
<dbReference type="AlphaFoldDB" id="A0A4P8EJT8"/>
<dbReference type="RefSeq" id="WP_137195089.1">
    <property type="nucleotide sequence ID" value="NZ_CP039965.1"/>
</dbReference>
<keyword evidence="1" id="KW-0614">Plasmid</keyword>
<keyword evidence="2" id="KW-1185">Reference proteome</keyword>
<protein>
    <submittedName>
        <fullName evidence="1">Uncharacterized protein</fullName>
    </submittedName>
</protein>
<name>A0A4P8EJT8_9RHOB</name>
<dbReference type="EMBL" id="CP039965">
    <property type="protein sequence ID" value="QCO57287.1"/>
    <property type="molecule type" value="Genomic_DNA"/>
</dbReference>
<sequence length="90" mass="9940">MKITGLDAIMKKTEQMSKFAREIDGELASVSFDPSDPASIEAALQKISDAIDDKTRSYERNDWIQNLAGQLKEQARNSILEKAAAARIGK</sequence>
<reference evidence="1 2" key="1">
    <citation type="submission" date="2019-05" db="EMBL/GenBank/DDBJ databases">
        <title>Pseudorhodobacter turbinis sp. nov., isolated from the gut of the Korean turban shell.</title>
        <authorList>
            <person name="Jeong Y.-S."/>
            <person name="Kang W.-R."/>
            <person name="Bae J.-W."/>
        </authorList>
    </citation>
    <scope>NUCLEOTIDE SEQUENCE [LARGE SCALE GENOMIC DNA]</scope>
    <source>
        <strain evidence="1 2">S12M18</strain>
        <plasmid evidence="1 2">unnamed1</plasmid>
    </source>
</reference>
<proteinExistence type="predicted"/>
<organism evidence="1 2">
    <name type="scientific">Pseudorhodobacter turbinis</name>
    <dbReference type="NCBI Taxonomy" id="2500533"/>
    <lineage>
        <taxon>Bacteria</taxon>
        <taxon>Pseudomonadati</taxon>
        <taxon>Pseudomonadota</taxon>
        <taxon>Alphaproteobacteria</taxon>
        <taxon>Rhodobacterales</taxon>
        <taxon>Paracoccaceae</taxon>
        <taxon>Pseudorhodobacter</taxon>
    </lineage>
</organism>
<evidence type="ECO:0000313" key="2">
    <source>
        <dbReference type="Proteomes" id="UP000298631"/>
    </source>
</evidence>
<gene>
    <name evidence="1" type="ORF">EOK75_16205</name>
</gene>
<dbReference type="OrthoDB" id="6637890at2"/>
<dbReference type="KEGG" id="pseb:EOK75_16205"/>
<geneLocation type="plasmid" evidence="1 2">
    <name>unnamed1</name>
</geneLocation>
<dbReference type="Proteomes" id="UP000298631">
    <property type="component" value="Plasmid unnamed1"/>
</dbReference>
<accession>A0A4P8EJT8</accession>